<accession>A0A221K5I5</accession>
<dbReference type="STRING" id="1402135.SAMN05444149_10346"/>
<organism evidence="4 5">
    <name type="scientific">Pseudosulfitobacter pseudonitzschiae</name>
    <dbReference type="NCBI Taxonomy" id="1402135"/>
    <lineage>
        <taxon>Bacteria</taxon>
        <taxon>Pseudomonadati</taxon>
        <taxon>Pseudomonadota</taxon>
        <taxon>Alphaproteobacteria</taxon>
        <taxon>Rhodobacterales</taxon>
        <taxon>Roseobacteraceae</taxon>
        <taxon>Pseudosulfitobacter</taxon>
    </lineage>
</organism>
<dbReference type="GO" id="GO:0003955">
    <property type="term" value="F:NAD(P)H dehydrogenase (quinone) activity"/>
    <property type="evidence" value="ECO:0007669"/>
    <property type="project" value="TreeGrafter"/>
</dbReference>
<dbReference type="KEGG" id="spse:SULPSESMR1_03507"/>
<keyword evidence="2" id="KW-0560">Oxidoreductase</keyword>
<dbReference type="PANTHER" id="PTHR10204:SF34">
    <property type="entry name" value="NAD(P)H DEHYDROGENASE [QUINONE] 1 ISOFORM 1"/>
    <property type="match status" value="1"/>
</dbReference>
<evidence type="ECO:0000313" key="5">
    <source>
        <dbReference type="Proteomes" id="UP000199754"/>
    </source>
</evidence>
<dbReference type="GO" id="GO:0005829">
    <property type="term" value="C:cytosol"/>
    <property type="evidence" value="ECO:0007669"/>
    <property type="project" value="TreeGrafter"/>
</dbReference>
<reference evidence="4 5" key="1">
    <citation type="submission" date="2017-07" db="EMBL/GenBank/DDBJ databases">
        <title>Genome Sequence of Sulfitobacter pseudonitzschiae Strain SMR1 Isolated from a culture of the Diatom Skeletonema marinoi.</title>
        <authorList>
            <person name="Topel M."/>
            <person name="Pinder M.I.M."/>
            <person name="Johansson O.N."/>
            <person name="Kourtchenko O."/>
            <person name="Godhe A."/>
            <person name="Clarke A.K."/>
        </authorList>
    </citation>
    <scope>NUCLEOTIDE SEQUENCE [LARGE SCALE GENOMIC DNA]</scope>
    <source>
        <strain evidence="4 5">SMR1</strain>
    </source>
</reference>
<dbReference type="EMBL" id="CP022415">
    <property type="protein sequence ID" value="ASM74278.1"/>
    <property type="molecule type" value="Genomic_DNA"/>
</dbReference>
<evidence type="ECO:0000256" key="2">
    <source>
        <dbReference type="ARBA" id="ARBA00023002"/>
    </source>
</evidence>
<proteinExistence type="inferred from homology"/>
<dbReference type="Gene3D" id="3.40.50.360">
    <property type="match status" value="1"/>
</dbReference>
<dbReference type="InterPro" id="IPR029039">
    <property type="entry name" value="Flavoprotein-like_sf"/>
</dbReference>
<keyword evidence="5" id="KW-1185">Reference proteome</keyword>
<evidence type="ECO:0000313" key="4">
    <source>
        <dbReference type="EMBL" id="ASM74278.1"/>
    </source>
</evidence>
<comment type="similarity">
    <text evidence="1">Belongs to the NAD(P)H dehydrogenase (quinone) family.</text>
</comment>
<dbReference type="InterPro" id="IPR003680">
    <property type="entry name" value="Flavodoxin_fold"/>
</dbReference>
<dbReference type="RefSeq" id="WP_089422392.1">
    <property type="nucleotide sequence ID" value="NZ_CP022415.1"/>
</dbReference>
<dbReference type="AlphaFoldDB" id="A0A221K5I5"/>
<dbReference type="OrthoDB" id="9798454at2"/>
<dbReference type="PANTHER" id="PTHR10204">
    <property type="entry name" value="NAD P H OXIDOREDUCTASE-RELATED"/>
    <property type="match status" value="1"/>
</dbReference>
<gene>
    <name evidence="4" type="ORF">SULPSESMR1_03507</name>
</gene>
<protein>
    <submittedName>
        <fullName evidence="4">NAD(P)H dehydrogenase</fullName>
    </submittedName>
</protein>
<name>A0A221K5I5_9RHOB</name>
<dbReference type="InterPro" id="IPR051545">
    <property type="entry name" value="NAD(P)H_dehydrogenase_qn"/>
</dbReference>
<dbReference type="Pfam" id="PF02525">
    <property type="entry name" value="Flavodoxin_2"/>
    <property type="match status" value="1"/>
</dbReference>
<dbReference type="Proteomes" id="UP000199754">
    <property type="component" value="Chromosome"/>
</dbReference>
<sequence>MQKRIFVLNGHPSESSLNRALAETYAAAARAAGHDVRLTHLRDMDFDPDYGFNGYDYHKPLEPDLETLLDHIDWAQHVVITSPMWWGGLPAKLKGMFDRSFLPGRSFDTRNPLASGMPRPMLKGRSARLIITSDTPRWFLSLAYRSAMIWQLRGQILKFVGITPTRVSYFAGVSKAKAGHTNKWLETVRGLGSSGA</sequence>
<dbReference type="SUPFAM" id="SSF52218">
    <property type="entry name" value="Flavoproteins"/>
    <property type="match status" value="1"/>
</dbReference>
<evidence type="ECO:0000256" key="1">
    <source>
        <dbReference type="ARBA" id="ARBA00006252"/>
    </source>
</evidence>
<evidence type="ECO:0000259" key="3">
    <source>
        <dbReference type="Pfam" id="PF02525"/>
    </source>
</evidence>
<feature type="domain" description="Flavodoxin-like fold" evidence="3">
    <location>
        <begin position="3"/>
        <end position="178"/>
    </location>
</feature>